<reference evidence="2" key="2">
    <citation type="submission" date="2020-02" db="EMBL/GenBank/DDBJ databases">
        <authorList>
            <person name="Studholme D.J."/>
        </authorList>
    </citation>
    <scope>NUCLEOTIDE SEQUENCE</scope>
    <source>
        <strain evidence="2">00238/432</strain>
    </source>
</reference>
<reference evidence="2" key="1">
    <citation type="journal article" date="2015" name="Genom Data">
        <title>Draft genome sequences of Phytophthora kernoviae and Phytophthora ramorum lineage EU2 from Scotland.</title>
        <authorList>
            <person name="Sambles C."/>
            <person name="Schlenzig A."/>
            <person name="O'Neill P."/>
            <person name="Grant M."/>
            <person name="Studholme D.J."/>
        </authorList>
    </citation>
    <scope>NUCLEOTIDE SEQUENCE</scope>
    <source>
        <strain evidence="2">00238/432</strain>
    </source>
</reference>
<gene>
    <name evidence="2" type="ORF">G195_011589</name>
</gene>
<sequence>MFTNTKIFALYIAVVALLSSVYAEKEVAETFGLLGAGYPGVGIGVGVGVPGVAGVGIDVPGVTSVGVGVPGVASVGVGVPGVANVGVGVPAVGANSVGVGVGVPSAGVSDVGVGVGTGTNDYSSKTVTATTMNGDNTISVNNGDGVATAAKTSGVTSQKQAYRMLRSEA</sequence>
<organism evidence="2 3">
    <name type="scientific">Phytophthora kernoviae 00238/432</name>
    <dbReference type="NCBI Taxonomy" id="1284355"/>
    <lineage>
        <taxon>Eukaryota</taxon>
        <taxon>Sar</taxon>
        <taxon>Stramenopiles</taxon>
        <taxon>Oomycota</taxon>
        <taxon>Peronosporomycetes</taxon>
        <taxon>Peronosporales</taxon>
        <taxon>Peronosporaceae</taxon>
        <taxon>Phytophthora</taxon>
    </lineage>
</organism>
<evidence type="ECO:0000313" key="3">
    <source>
        <dbReference type="Proteomes" id="UP000702964"/>
    </source>
</evidence>
<keyword evidence="1" id="KW-0732">Signal</keyword>
<evidence type="ECO:0000313" key="2">
    <source>
        <dbReference type="EMBL" id="KAF4314667.1"/>
    </source>
</evidence>
<dbReference type="Proteomes" id="UP000702964">
    <property type="component" value="Unassembled WGS sequence"/>
</dbReference>
<feature type="signal peptide" evidence="1">
    <location>
        <begin position="1"/>
        <end position="23"/>
    </location>
</feature>
<protein>
    <submittedName>
        <fullName evidence="2">Uncharacterized protein</fullName>
    </submittedName>
</protein>
<feature type="chain" id="PRO_5035223421" evidence="1">
    <location>
        <begin position="24"/>
        <end position="169"/>
    </location>
</feature>
<comment type="caution">
    <text evidence="2">The sequence shown here is derived from an EMBL/GenBank/DDBJ whole genome shotgun (WGS) entry which is preliminary data.</text>
</comment>
<name>A0A8J4S211_9STRA</name>
<evidence type="ECO:0000256" key="1">
    <source>
        <dbReference type="SAM" id="SignalP"/>
    </source>
</evidence>
<dbReference type="AlphaFoldDB" id="A0A8J4S211"/>
<accession>A0A8J4S211</accession>
<dbReference type="EMBL" id="AOFI03001831">
    <property type="protein sequence ID" value="KAF4314667.1"/>
    <property type="molecule type" value="Genomic_DNA"/>
</dbReference>
<proteinExistence type="predicted"/>